<accession>A0A3S5CTY5</accession>
<dbReference type="AlphaFoldDB" id="A0A3S5CTY5"/>
<keyword evidence="1" id="KW-0472">Membrane</keyword>
<evidence type="ECO:0000313" key="2">
    <source>
        <dbReference type="EMBL" id="VEL36747.1"/>
    </source>
</evidence>
<protein>
    <submittedName>
        <fullName evidence="2">Uncharacterized protein</fullName>
    </submittedName>
</protein>
<dbReference type="EMBL" id="CAAALY010253059">
    <property type="protein sequence ID" value="VEL36747.1"/>
    <property type="molecule type" value="Genomic_DNA"/>
</dbReference>
<evidence type="ECO:0000313" key="3">
    <source>
        <dbReference type="Proteomes" id="UP000784294"/>
    </source>
</evidence>
<evidence type="ECO:0000256" key="1">
    <source>
        <dbReference type="SAM" id="Phobius"/>
    </source>
</evidence>
<reference evidence="2" key="1">
    <citation type="submission" date="2018-11" db="EMBL/GenBank/DDBJ databases">
        <authorList>
            <consortium name="Pathogen Informatics"/>
        </authorList>
    </citation>
    <scope>NUCLEOTIDE SEQUENCE</scope>
</reference>
<keyword evidence="1" id="KW-1133">Transmembrane helix</keyword>
<feature type="transmembrane region" description="Helical" evidence="1">
    <location>
        <begin position="135"/>
        <end position="153"/>
    </location>
</feature>
<organism evidence="2 3">
    <name type="scientific">Protopolystoma xenopodis</name>
    <dbReference type="NCBI Taxonomy" id="117903"/>
    <lineage>
        <taxon>Eukaryota</taxon>
        <taxon>Metazoa</taxon>
        <taxon>Spiralia</taxon>
        <taxon>Lophotrochozoa</taxon>
        <taxon>Platyhelminthes</taxon>
        <taxon>Monogenea</taxon>
        <taxon>Polyopisthocotylea</taxon>
        <taxon>Polystomatidea</taxon>
        <taxon>Polystomatidae</taxon>
        <taxon>Protopolystoma</taxon>
    </lineage>
</organism>
<comment type="caution">
    <text evidence="2">The sequence shown here is derived from an EMBL/GenBank/DDBJ whole genome shotgun (WGS) entry which is preliminary data.</text>
</comment>
<name>A0A3S5CTY5_9PLAT</name>
<proteinExistence type="predicted"/>
<dbReference type="Proteomes" id="UP000784294">
    <property type="component" value="Unassembled WGS sequence"/>
</dbReference>
<gene>
    <name evidence="2" type="ORF">PXEA_LOCUS30187</name>
</gene>
<keyword evidence="3" id="KW-1185">Reference proteome</keyword>
<keyword evidence="1" id="KW-0812">Transmembrane</keyword>
<sequence length="185" mass="20868">MAFLYFLFISSDYSFIWSNLLRTPWSEALLTPGLKTSDLMILLSSQLTRRHRLLQHAVLFLLISSSHRLGPHWLVPQTSTPKAHRKSTGQALKCRSSRLTRLLHATGFLLPPVLFIVVWPVFLSTDAGGISLARLPIWLALGLRFGLLPWLLNSNPTSKCFFRNTYVDVARLSLELGVEIKVNSA</sequence>
<feature type="transmembrane region" description="Helical" evidence="1">
    <location>
        <begin position="102"/>
        <end position="123"/>
    </location>
</feature>